<evidence type="ECO:0000313" key="2">
    <source>
        <dbReference type="EMBL" id="KDO74257.1"/>
    </source>
</evidence>
<feature type="compositionally biased region" description="Basic and acidic residues" evidence="1">
    <location>
        <begin position="54"/>
        <end position="63"/>
    </location>
</feature>
<evidence type="ECO:0000313" key="3">
    <source>
        <dbReference type="Proteomes" id="UP000027120"/>
    </source>
</evidence>
<feature type="region of interest" description="Disordered" evidence="1">
    <location>
        <begin position="42"/>
        <end position="63"/>
    </location>
</feature>
<organism evidence="2 3">
    <name type="scientific">Citrus sinensis</name>
    <name type="common">Sweet orange</name>
    <name type="synonym">Citrus aurantium var. sinensis</name>
    <dbReference type="NCBI Taxonomy" id="2711"/>
    <lineage>
        <taxon>Eukaryota</taxon>
        <taxon>Viridiplantae</taxon>
        <taxon>Streptophyta</taxon>
        <taxon>Embryophyta</taxon>
        <taxon>Tracheophyta</taxon>
        <taxon>Spermatophyta</taxon>
        <taxon>Magnoliopsida</taxon>
        <taxon>eudicotyledons</taxon>
        <taxon>Gunneridae</taxon>
        <taxon>Pentapetalae</taxon>
        <taxon>rosids</taxon>
        <taxon>malvids</taxon>
        <taxon>Sapindales</taxon>
        <taxon>Rutaceae</taxon>
        <taxon>Aurantioideae</taxon>
        <taxon>Citrus</taxon>
    </lineage>
</organism>
<protein>
    <submittedName>
        <fullName evidence="2">Uncharacterized protein</fullName>
    </submittedName>
</protein>
<accession>A0A067GFR0</accession>
<dbReference type="Proteomes" id="UP000027120">
    <property type="component" value="Unassembled WGS sequence"/>
</dbReference>
<reference evidence="2 3" key="1">
    <citation type="submission" date="2014-04" db="EMBL/GenBank/DDBJ databases">
        <authorList>
            <consortium name="International Citrus Genome Consortium"/>
            <person name="Gmitter F."/>
            <person name="Chen C."/>
            <person name="Farmerie W."/>
            <person name="Harkins T."/>
            <person name="Desany B."/>
            <person name="Mohiuddin M."/>
            <person name="Kodira C."/>
            <person name="Borodovsky M."/>
            <person name="Lomsadze A."/>
            <person name="Burns P."/>
            <person name="Jenkins J."/>
            <person name="Prochnik S."/>
            <person name="Shu S."/>
            <person name="Chapman J."/>
            <person name="Pitluck S."/>
            <person name="Schmutz J."/>
            <person name="Rokhsar D."/>
        </authorList>
    </citation>
    <scope>NUCLEOTIDE SEQUENCE</scope>
</reference>
<evidence type="ECO:0000256" key="1">
    <source>
        <dbReference type="SAM" id="MobiDB-lite"/>
    </source>
</evidence>
<dbReference type="EMBL" id="KK784884">
    <property type="protein sequence ID" value="KDO74257.1"/>
    <property type="molecule type" value="Genomic_DNA"/>
</dbReference>
<gene>
    <name evidence="2" type="ORF">CISIN_1g034844mg</name>
</gene>
<sequence length="81" mass="9056">MSSNGGRVCKFDSAFIKYVLQESCGYNKGNNNSIARSLAGGVSNNNNSQGIKRFNGDEIKKKRRQQEKAEMLFHLICWGPN</sequence>
<name>A0A067GFR0_CITSI</name>
<keyword evidence="3" id="KW-1185">Reference proteome</keyword>
<proteinExistence type="predicted"/>
<dbReference type="AlphaFoldDB" id="A0A067GFR0"/>